<protein>
    <submittedName>
        <fullName evidence="4">SDR family oxidoreductase</fullName>
    </submittedName>
</protein>
<dbReference type="Gene3D" id="3.40.50.720">
    <property type="entry name" value="NAD(P)-binding Rossmann-like Domain"/>
    <property type="match status" value="1"/>
</dbReference>
<evidence type="ECO:0000313" key="5">
    <source>
        <dbReference type="Proteomes" id="UP000664034"/>
    </source>
</evidence>
<dbReference type="PRINTS" id="PR00081">
    <property type="entry name" value="GDHRDH"/>
</dbReference>
<keyword evidence="2" id="KW-0560">Oxidoreductase</keyword>
<sequence length="252" mass="26168">MSKLQGKVAVVTGGNSGIGFASAQAFLAEGADKVIITGRDQRAIDEAVELLGSRAAGIVANVADMAAIRQMGETLGTLTDHVDVLFVNAGVATFAPLEHMTEATFDHNMDVNFKGAFFSIQAVLPLMREGGSIVLNTSVNAHMGMAGASAYGASKAALVSLARNLSAELLPRKIRVNAVSPGPVGTPLFTTAKLGVDEEQLTQMGQHIAGLVPLGRFGHVDEIARTIVFFASDDSSFILGSELIVDGGMVTL</sequence>
<dbReference type="PANTHER" id="PTHR42760:SF115">
    <property type="entry name" value="3-OXOACYL-[ACYL-CARRIER-PROTEIN] REDUCTASE FABG"/>
    <property type="match status" value="1"/>
</dbReference>
<organism evidence="4 5">
    <name type="scientific">Fibrella rubiginis</name>
    <dbReference type="NCBI Taxonomy" id="2817060"/>
    <lineage>
        <taxon>Bacteria</taxon>
        <taxon>Pseudomonadati</taxon>
        <taxon>Bacteroidota</taxon>
        <taxon>Cytophagia</taxon>
        <taxon>Cytophagales</taxon>
        <taxon>Spirosomataceae</taxon>
        <taxon>Fibrella</taxon>
    </lineage>
</organism>
<dbReference type="GO" id="GO:0016616">
    <property type="term" value="F:oxidoreductase activity, acting on the CH-OH group of donors, NAD or NADP as acceptor"/>
    <property type="evidence" value="ECO:0007669"/>
    <property type="project" value="TreeGrafter"/>
</dbReference>
<evidence type="ECO:0000313" key="4">
    <source>
        <dbReference type="EMBL" id="MBO0935183.1"/>
    </source>
</evidence>
<evidence type="ECO:0000256" key="1">
    <source>
        <dbReference type="ARBA" id="ARBA00006484"/>
    </source>
</evidence>
<dbReference type="Proteomes" id="UP000664034">
    <property type="component" value="Unassembled WGS sequence"/>
</dbReference>
<comment type="caution">
    <text evidence="4">The sequence shown here is derived from an EMBL/GenBank/DDBJ whole genome shotgun (WGS) entry which is preliminary data.</text>
</comment>
<feature type="domain" description="Ketoreductase" evidence="3">
    <location>
        <begin position="7"/>
        <end position="182"/>
    </location>
</feature>
<dbReference type="PANTHER" id="PTHR42760">
    <property type="entry name" value="SHORT-CHAIN DEHYDROGENASES/REDUCTASES FAMILY MEMBER"/>
    <property type="match status" value="1"/>
</dbReference>
<reference evidence="4" key="1">
    <citation type="submission" date="2021-03" db="EMBL/GenBank/DDBJ databases">
        <title>Fibrella sp. HMF5335 genome sequencing and assembly.</title>
        <authorList>
            <person name="Kang H."/>
            <person name="Kim H."/>
            <person name="Bae S."/>
            <person name="Joh K."/>
        </authorList>
    </citation>
    <scope>NUCLEOTIDE SEQUENCE</scope>
    <source>
        <strain evidence="4">HMF5335</strain>
    </source>
</reference>
<evidence type="ECO:0000259" key="3">
    <source>
        <dbReference type="SMART" id="SM00822"/>
    </source>
</evidence>
<gene>
    <name evidence="4" type="ORF">J2I47_01355</name>
</gene>
<dbReference type="InterPro" id="IPR036291">
    <property type="entry name" value="NAD(P)-bd_dom_sf"/>
</dbReference>
<dbReference type="SUPFAM" id="SSF51735">
    <property type="entry name" value="NAD(P)-binding Rossmann-fold domains"/>
    <property type="match status" value="1"/>
</dbReference>
<dbReference type="FunFam" id="3.40.50.720:FF:000084">
    <property type="entry name" value="Short-chain dehydrogenase reductase"/>
    <property type="match status" value="1"/>
</dbReference>
<dbReference type="EMBL" id="JAFMYV010000001">
    <property type="protein sequence ID" value="MBO0935183.1"/>
    <property type="molecule type" value="Genomic_DNA"/>
</dbReference>
<dbReference type="CDD" id="cd05233">
    <property type="entry name" value="SDR_c"/>
    <property type="match status" value="1"/>
</dbReference>
<dbReference type="InterPro" id="IPR020904">
    <property type="entry name" value="Sc_DH/Rdtase_CS"/>
</dbReference>
<comment type="similarity">
    <text evidence="1">Belongs to the short-chain dehydrogenases/reductases (SDR) family.</text>
</comment>
<dbReference type="InterPro" id="IPR057326">
    <property type="entry name" value="KR_dom"/>
</dbReference>
<dbReference type="PROSITE" id="PS00061">
    <property type="entry name" value="ADH_SHORT"/>
    <property type="match status" value="1"/>
</dbReference>
<dbReference type="RefSeq" id="WP_207362749.1">
    <property type="nucleotide sequence ID" value="NZ_JAFMYV010000001.1"/>
</dbReference>
<name>A0A939K323_9BACT</name>
<dbReference type="Pfam" id="PF13561">
    <property type="entry name" value="adh_short_C2"/>
    <property type="match status" value="1"/>
</dbReference>
<dbReference type="PRINTS" id="PR00080">
    <property type="entry name" value="SDRFAMILY"/>
</dbReference>
<proteinExistence type="inferred from homology"/>
<accession>A0A939K323</accession>
<evidence type="ECO:0000256" key="2">
    <source>
        <dbReference type="ARBA" id="ARBA00023002"/>
    </source>
</evidence>
<keyword evidence="5" id="KW-1185">Reference proteome</keyword>
<dbReference type="InterPro" id="IPR002347">
    <property type="entry name" value="SDR_fam"/>
</dbReference>
<dbReference type="AlphaFoldDB" id="A0A939K323"/>
<dbReference type="SMART" id="SM00822">
    <property type="entry name" value="PKS_KR"/>
    <property type="match status" value="1"/>
</dbReference>